<comment type="similarity">
    <text evidence="1">Belongs to the glycosyl hydrolase 25 family.</text>
</comment>
<dbReference type="GO" id="GO:0003796">
    <property type="term" value="F:lysozyme activity"/>
    <property type="evidence" value="ECO:0007669"/>
    <property type="project" value="InterPro"/>
</dbReference>
<feature type="chain" id="PRO_5020179191" description="Lysozyme" evidence="4">
    <location>
        <begin position="27"/>
        <end position="298"/>
    </location>
</feature>
<dbReference type="AlphaFoldDB" id="A0A4P6L302"/>
<dbReference type="InterPro" id="IPR002053">
    <property type="entry name" value="Glyco_hydro_25"/>
</dbReference>
<keyword evidence="3" id="KW-0326">Glycosidase</keyword>
<keyword evidence="6" id="KW-1185">Reference proteome</keyword>
<dbReference type="GO" id="GO:0016052">
    <property type="term" value="P:carbohydrate catabolic process"/>
    <property type="evidence" value="ECO:0007669"/>
    <property type="project" value="TreeGrafter"/>
</dbReference>
<dbReference type="KEGG" id="plue:EWM63_24580"/>
<evidence type="ECO:0000313" key="6">
    <source>
        <dbReference type="Proteomes" id="UP000290637"/>
    </source>
</evidence>
<dbReference type="PANTHER" id="PTHR34135:SF2">
    <property type="entry name" value="LYSOZYME"/>
    <property type="match status" value="1"/>
</dbReference>
<sequence length="298" mass="33199">MEIKMRSALLSAVCTVLALFAAPISAKPPASNPESTQIEWIDLSNDMSRSDLASFEVLKFGPSADKNVRRMFIFPKDADDGIYGIDVSHHNGVVDWQAMEKSGVKFAYMKASQGDRFRDPRFAANWKSTGSNIRRGAYHFLTADKPGKDQAKAYLAVLEAAGGLMPEDLAPVVDLEWDFVKQGGKQVDRWETLTPDQIVKVVSDFTAEVKAATGRTPIIYTAASWWNARVKENLALKAHPHWIADYRALSIKNKAPQSVRQHEHLVWQFTDSGMLDGFARRFDVNKLNAASLDRLSGK</sequence>
<dbReference type="PANTHER" id="PTHR34135">
    <property type="entry name" value="LYSOZYME"/>
    <property type="match status" value="1"/>
</dbReference>
<evidence type="ECO:0000256" key="2">
    <source>
        <dbReference type="ARBA" id="ARBA00022801"/>
    </source>
</evidence>
<dbReference type="InterPro" id="IPR018077">
    <property type="entry name" value="Glyco_hydro_fam25_subgr"/>
</dbReference>
<evidence type="ECO:0000256" key="4">
    <source>
        <dbReference type="SAM" id="SignalP"/>
    </source>
</evidence>
<keyword evidence="2" id="KW-0378">Hydrolase</keyword>
<feature type="signal peptide" evidence="4">
    <location>
        <begin position="1"/>
        <end position="26"/>
    </location>
</feature>
<protein>
    <recommendedName>
        <fullName evidence="7">Lysozyme</fullName>
    </recommendedName>
</protein>
<accession>A0A4P6L302</accession>
<evidence type="ECO:0008006" key="7">
    <source>
        <dbReference type="Google" id="ProtNLM"/>
    </source>
</evidence>
<dbReference type="EMBL" id="CP035913">
    <property type="protein sequence ID" value="QBE65764.1"/>
    <property type="molecule type" value="Genomic_DNA"/>
</dbReference>
<name>A0A4P6L302_9BURK</name>
<reference evidence="5 6" key="1">
    <citation type="submission" date="2019-02" db="EMBL/GenBank/DDBJ databases">
        <title>Draft Genome Sequences of Six Type Strains of the Genus Massilia.</title>
        <authorList>
            <person name="Miess H."/>
            <person name="Frediansyhah A."/>
            <person name="Gross H."/>
        </authorList>
    </citation>
    <scope>NUCLEOTIDE SEQUENCE [LARGE SCALE GENOMIC DNA]</scope>
    <source>
        <strain evidence="5 6">DSM 17473</strain>
    </source>
</reference>
<dbReference type="GO" id="GO:0016998">
    <property type="term" value="P:cell wall macromolecule catabolic process"/>
    <property type="evidence" value="ECO:0007669"/>
    <property type="project" value="InterPro"/>
</dbReference>
<dbReference type="PROSITE" id="PS51904">
    <property type="entry name" value="GLYCOSYL_HYDROL_F25_2"/>
    <property type="match status" value="1"/>
</dbReference>
<gene>
    <name evidence="5" type="ORF">EWM63_24580</name>
</gene>
<evidence type="ECO:0000256" key="3">
    <source>
        <dbReference type="ARBA" id="ARBA00023295"/>
    </source>
</evidence>
<dbReference type="OrthoDB" id="9802228at2"/>
<evidence type="ECO:0000313" key="5">
    <source>
        <dbReference type="EMBL" id="QBE65764.1"/>
    </source>
</evidence>
<dbReference type="GO" id="GO:0009253">
    <property type="term" value="P:peptidoglycan catabolic process"/>
    <property type="evidence" value="ECO:0007669"/>
    <property type="project" value="InterPro"/>
</dbReference>
<dbReference type="Gene3D" id="3.20.20.80">
    <property type="entry name" value="Glycosidases"/>
    <property type="match status" value="1"/>
</dbReference>
<dbReference type="Proteomes" id="UP000290637">
    <property type="component" value="Chromosome"/>
</dbReference>
<dbReference type="Pfam" id="PF01183">
    <property type="entry name" value="Glyco_hydro_25"/>
    <property type="match status" value="1"/>
</dbReference>
<dbReference type="SMART" id="SM00641">
    <property type="entry name" value="Glyco_25"/>
    <property type="match status" value="1"/>
</dbReference>
<proteinExistence type="inferred from homology"/>
<dbReference type="InterPro" id="IPR017853">
    <property type="entry name" value="GH"/>
</dbReference>
<organism evidence="5 6">
    <name type="scientific">Pseudoduganella lutea</name>
    <dbReference type="NCBI Taxonomy" id="321985"/>
    <lineage>
        <taxon>Bacteria</taxon>
        <taxon>Pseudomonadati</taxon>
        <taxon>Pseudomonadota</taxon>
        <taxon>Betaproteobacteria</taxon>
        <taxon>Burkholderiales</taxon>
        <taxon>Oxalobacteraceae</taxon>
        <taxon>Telluria group</taxon>
        <taxon>Pseudoduganella</taxon>
    </lineage>
</organism>
<keyword evidence="4" id="KW-0732">Signal</keyword>
<evidence type="ECO:0000256" key="1">
    <source>
        <dbReference type="ARBA" id="ARBA00010646"/>
    </source>
</evidence>
<dbReference type="SUPFAM" id="SSF51445">
    <property type="entry name" value="(Trans)glycosidases"/>
    <property type="match status" value="1"/>
</dbReference>